<feature type="compositionally biased region" description="Basic and acidic residues" evidence="1">
    <location>
        <begin position="256"/>
        <end position="274"/>
    </location>
</feature>
<feature type="region of interest" description="Disordered" evidence="1">
    <location>
        <begin position="202"/>
        <end position="298"/>
    </location>
</feature>
<evidence type="ECO:0000256" key="2">
    <source>
        <dbReference type="SAM" id="Phobius"/>
    </source>
</evidence>
<accession>A0A9Q3DUM7</accession>
<dbReference type="AlphaFoldDB" id="A0A9Q3DUM7"/>
<feature type="region of interest" description="Disordered" evidence="1">
    <location>
        <begin position="35"/>
        <end position="160"/>
    </location>
</feature>
<feature type="compositionally biased region" description="Basic residues" evidence="1">
    <location>
        <begin position="44"/>
        <end position="53"/>
    </location>
</feature>
<organism evidence="3 4">
    <name type="scientific">Austropuccinia psidii MF-1</name>
    <dbReference type="NCBI Taxonomy" id="1389203"/>
    <lineage>
        <taxon>Eukaryota</taxon>
        <taxon>Fungi</taxon>
        <taxon>Dikarya</taxon>
        <taxon>Basidiomycota</taxon>
        <taxon>Pucciniomycotina</taxon>
        <taxon>Pucciniomycetes</taxon>
        <taxon>Pucciniales</taxon>
        <taxon>Sphaerophragmiaceae</taxon>
        <taxon>Austropuccinia</taxon>
    </lineage>
</organism>
<feature type="compositionally biased region" description="Basic and acidic residues" evidence="1">
    <location>
        <begin position="209"/>
        <end position="218"/>
    </location>
</feature>
<dbReference type="Proteomes" id="UP000765509">
    <property type="component" value="Unassembled WGS sequence"/>
</dbReference>
<feature type="compositionally biased region" description="Basic and acidic residues" evidence="1">
    <location>
        <begin position="84"/>
        <end position="96"/>
    </location>
</feature>
<feature type="compositionally biased region" description="Polar residues" evidence="1">
    <location>
        <begin position="97"/>
        <end position="110"/>
    </location>
</feature>
<feature type="compositionally biased region" description="Low complexity" evidence="1">
    <location>
        <begin position="54"/>
        <end position="82"/>
    </location>
</feature>
<feature type="transmembrane region" description="Helical" evidence="2">
    <location>
        <begin position="6"/>
        <end position="27"/>
    </location>
</feature>
<name>A0A9Q3DUM7_9BASI</name>
<keyword evidence="2" id="KW-0812">Transmembrane</keyword>
<gene>
    <name evidence="3" type="ORF">O181_048192</name>
</gene>
<protein>
    <submittedName>
        <fullName evidence="3">Uncharacterized protein</fullName>
    </submittedName>
</protein>
<keyword evidence="4" id="KW-1185">Reference proteome</keyword>
<feature type="compositionally biased region" description="Low complexity" evidence="1">
    <location>
        <begin position="227"/>
        <end position="245"/>
    </location>
</feature>
<reference evidence="3" key="1">
    <citation type="submission" date="2021-03" db="EMBL/GenBank/DDBJ databases">
        <title>Draft genome sequence of rust myrtle Austropuccinia psidii MF-1, a brazilian biotype.</title>
        <authorList>
            <person name="Quecine M.C."/>
            <person name="Pachon D.M.R."/>
            <person name="Bonatelli M.L."/>
            <person name="Correr F.H."/>
            <person name="Franceschini L.M."/>
            <person name="Leite T.F."/>
            <person name="Margarido G.R.A."/>
            <person name="Almeida C.A."/>
            <person name="Ferrarezi J.A."/>
            <person name="Labate C.A."/>
        </authorList>
    </citation>
    <scope>NUCLEOTIDE SEQUENCE</scope>
    <source>
        <strain evidence="3">MF-1</strain>
    </source>
</reference>
<proteinExistence type="predicted"/>
<keyword evidence="2" id="KW-0472">Membrane</keyword>
<feature type="compositionally biased region" description="Polar residues" evidence="1">
    <location>
        <begin position="275"/>
        <end position="298"/>
    </location>
</feature>
<comment type="caution">
    <text evidence="3">The sequence shown here is derived from an EMBL/GenBank/DDBJ whole genome shotgun (WGS) entry which is preliminary data.</text>
</comment>
<keyword evidence="2" id="KW-1133">Transmembrane helix</keyword>
<sequence length="298" mass="33433">MPTITFSWTDLTLFLFTTTFIGIIFFIGRPNAWTPSTNNSSKKTSNKKKKNSNKKNPNNLNQIFNNSTNSPTSSASNQSSPSKVEFDQKSSFDTKIQKTHQITKPSNKKTNLVPLPINPLQESEFPPLSKQNDQQQIKSTNNPMRPFAERARQPAPKTMVDDMLDPDIEKPLKMARVMSVVDQEPKLAPFVIQQEPELAPVVDSDLENGWEKVPDSKKSRNSTAANSVISSVSRPTSSSHSQPTSAQTKRQRQNAKKKEAAKTLKASEEAERLNRLSTYKGQQEQVRMNAQFKAQKSP</sequence>
<evidence type="ECO:0000256" key="1">
    <source>
        <dbReference type="SAM" id="MobiDB-lite"/>
    </source>
</evidence>
<evidence type="ECO:0000313" key="3">
    <source>
        <dbReference type="EMBL" id="MBW0508477.1"/>
    </source>
</evidence>
<evidence type="ECO:0000313" key="4">
    <source>
        <dbReference type="Proteomes" id="UP000765509"/>
    </source>
</evidence>
<dbReference type="EMBL" id="AVOT02020344">
    <property type="protein sequence ID" value="MBW0508477.1"/>
    <property type="molecule type" value="Genomic_DNA"/>
</dbReference>
<dbReference type="OrthoDB" id="2564465at2759"/>
<feature type="compositionally biased region" description="Polar residues" evidence="1">
    <location>
        <begin position="129"/>
        <end position="143"/>
    </location>
</feature>